<evidence type="ECO:0000256" key="1">
    <source>
        <dbReference type="SAM" id="MobiDB-lite"/>
    </source>
</evidence>
<sequence>MPPGLRGDLLVGMGRTDEARAESVRAAEPARDGRERAMPLDRAGR</sequence>
<evidence type="ECO:0000313" key="2">
    <source>
        <dbReference type="EMBL" id="WTW69384.1"/>
    </source>
</evidence>
<protein>
    <submittedName>
        <fullName evidence="2">Uncharacterized protein</fullName>
    </submittedName>
</protein>
<organism evidence="2">
    <name type="scientific">Streptomyces sp. NBC_00008</name>
    <dbReference type="NCBI Taxonomy" id="2903610"/>
    <lineage>
        <taxon>Bacteria</taxon>
        <taxon>Bacillati</taxon>
        <taxon>Actinomycetota</taxon>
        <taxon>Actinomycetes</taxon>
        <taxon>Kitasatosporales</taxon>
        <taxon>Streptomycetaceae</taxon>
        <taxon>Streptomyces</taxon>
    </lineage>
</organism>
<gene>
    <name evidence="2" type="ORF">OG398_14430</name>
</gene>
<reference evidence="2" key="1">
    <citation type="submission" date="2022-10" db="EMBL/GenBank/DDBJ databases">
        <title>The complete genomes of actinobacterial strains from the NBC collection.</title>
        <authorList>
            <person name="Joergensen T.S."/>
            <person name="Alvarez Arevalo M."/>
            <person name="Sterndorff E.B."/>
            <person name="Faurdal D."/>
            <person name="Vuksanovic O."/>
            <person name="Mourched A.-S."/>
            <person name="Charusanti P."/>
            <person name="Shaw S."/>
            <person name="Blin K."/>
            <person name="Weber T."/>
        </authorList>
    </citation>
    <scope>NUCLEOTIDE SEQUENCE</scope>
    <source>
        <strain evidence="2">NBC_00008</strain>
    </source>
</reference>
<accession>A0AAU2VQK9</accession>
<feature type="compositionally biased region" description="Basic and acidic residues" evidence="1">
    <location>
        <begin position="15"/>
        <end position="45"/>
    </location>
</feature>
<feature type="region of interest" description="Disordered" evidence="1">
    <location>
        <begin position="1"/>
        <end position="45"/>
    </location>
</feature>
<proteinExistence type="predicted"/>
<dbReference type="AlphaFoldDB" id="A0AAU2VQK9"/>
<dbReference type="EMBL" id="CP108313">
    <property type="protein sequence ID" value="WTW69384.1"/>
    <property type="molecule type" value="Genomic_DNA"/>
</dbReference>
<name>A0AAU2VQK9_9ACTN</name>